<feature type="region of interest" description="Disordered" evidence="1">
    <location>
        <begin position="290"/>
        <end position="319"/>
    </location>
</feature>
<feature type="region of interest" description="Disordered" evidence="1">
    <location>
        <begin position="157"/>
        <end position="237"/>
    </location>
</feature>
<feature type="compositionally biased region" description="Basic and acidic residues" evidence="1">
    <location>
        <begin position="211"/>
        <end position="224"/>
    </location>
</feature>
<feature type="compositionally biased region" description="Polar residues" evidence="1">
    <location>
        <begin position="157"/>
        <end position="199"/>
    </location>
</feature>
<organism evidence="2 3">
    <name type="scientific">Bugula neritina</name>
    <name type="common">Brown bryozoan</name>
    <name type="synonym">Sertularia neritina</name>
    <dbReference type="NCBI Taxonomy" id="10212"/>
    <lineage>
        <taxon>Eukaryota</taxon>
        <taxon>Metazoa</taxon>
        <taxon>Spiralia</taxon>
        <taxon>Lophotrochozoa</taxon>
        <taxon>Bryozoa</taxon>
        <taxon>Gymnolaemata</taxon>
        <taxon>Cheilostomatida</taxon>
        <taxon>Flustrina</taxon>
        <taxon>Buguloidea</taxon>
        <taxon>Bugulidae</taxon>
        <taxon>Bugula</taxon>
    </lineage>
</organism>
<dbReference type="EMBL" id="VXIV02002224">
    <property type="protein sequence ID" value="KAF6026688.1"/>
    <property type="molecule type" value="Genomic_DNA"/>
</dbReference>
<dbReference type="OrthoDB" id="9888309at2759"/>
<proteinExistence type="predicted"/>
<dbReference type="AlphaFoldDB" id="A0A7J7JMQ4"/>
<sequence length="353" mass="39258">MAKIEYSSQRKVVSLSCPWVFQIRVKPAEVADYGFQRSRVKPPIAEFPFDKSSNPSTAKNFVNASDLYTEGDHSRHTSSSSSTSVALEKKHIKSPHISHRQRSIKNGGTKLHERFTESDSLPVVCTDENISANVHMLPINVRQNRSHQQIMQQTSNVSSMYPGNHRNGSSNSPKTQHINSLSISGIKQDGAISSGSKNEGAQPDENEGEPLNERLNKVNNDETSNKTGKLSRADQTDKLDKIDKPYFKSASPHSLSIDLTAVSQSHQLQPGASNNGIPQYIQPFKRRQIKTHTTSAAGRSANKPRLEQEPKYSDPVVGSSMSFQSRLAELASLEAETVRWERLRKLKKKAKDD</sequence>
<protein>
    <submittedName>
        <fullName evidence="2">Uncharacterized protein</fullName>
    </submittedName>
</protein>
<evidence type="ECO:0000313" key="3">
    <source>
        <dbReference type="Proteomes" id="UP000593567"/>
    </source>
</evidence>
<feature type="compositionally biased region" description="Basic residues" evidence="1">
    <location>
        <begin position="90"/>
        <end position="103"/>
    </location>
</feature>
<keyword evidence="3" id="KW-1185">Reference proteome</keyword>
<evidence type="ECO:0000256" key="1">
    <source>
        <dbReference type="SAM" id="MobiDB-lite"/>
    </source>
</evidence>
<feature type="region of interest" description="Disordered" evidence="1">
    <location>
        <begin position="69"/>
        <end position="107"/>
    </location>
</feature>
<name>A0A7J7JMQ4_BUGNE</name>
<accession>A0A7J7JMQ4</accession>
<gene>
    <name evidence="2" type="ORF">EB796_014998</name>
</gene>
<reference evidence="2" key="1">
    <citation type="submission" date="2020-06" db="EMBL/GenBank/DDBJ databases">
        <title>Draft genome of Bugula neritina, a colonial animal packing powerful symbionts and potential medicines.</title>
        <authorList>
            <person name="Rayko M."/>
        </authorList>
    </citation>
    <scope>NUCLEOTIDE SEQUENCE [LARGE SCALE GENOMIC DNA]</scope>
    <source>
        <strain evidence="2">Kwan_BN1</strain>
    </source>
</reference>
<dbReference type="Proteomes" id="UP000593567">
    <property type="component" value="Unassembled WGS sequence"/>
</dbReference>
<evidence type="ECO:0000313" key="2">
    <source>
        <dbReference type="EMBL" id="KAF6026688.1"/>
    </source>
</evidence>
<comment type="caution">
    <text evidence="2">The sequence shown here is derived from an EMBL/GenBank/DDBJ whole genome shotgun (WGS) entry which is preliminary data.</text>
</comment>